<evidence type="ECO:0000313" key="1">
    <source>
        <dbReference type="EMBL" id="MBX16388.1"/>
    </source>
</evidence>
<proteinExistence type="predicted"/>
<dbReference type="AlphaFoldDB" id="A0A2P2LEI1"/>
<protein>
    <submittedName>
        <fullName evidence="1">RNA-binding protein 39-like</fullName>
    </submittedName>
</protein>
<sequence length="63" mass="7591">MVRHLYSVVKKMLMPYRNFCFFLIHCWEPILRGKNVLSFEGAKHCDASWHVFQLNLFVICIFL</sequence>
<organism evidence="1">
    <name type="scientific">Rhizophora mucronata</name>
    <name type="common">Asiatic mangrove</name>
    <dbReference type="NCBI Taxonomy" id="61149"/>
    <lineage>
        <taxon>Eukaryota</taxon>
        <taxon>Viridiplantae</taxon>
        <taxon>Streptophyta</taxon>
        <taxon>Embryophyta</taxon>
        <taxon>Tracheophyta</taxon>
        <taxon>Spermatophyta</taxon>
        <taxon>Magnoliopsida</taxon>
        <taxon>eudicotyledons</taxon>
        <taxon>Gunneridae</taxon>
        <taxon>Pentapetalae</taxon>
        <taxon>rosids</taxon>
        <taxon>fabids</taxon>
        <taxon>Malpighiales</taxon>
        <taxon>Rhizophoraceae</taxon>
        <taxon>Rhizophora</taxon>
    </lineage>
</organism>
<reference evidence="1" key="1">
    <citation type="submission" date="2018-02" db="EMBL/GenBank/DDBJ databases">
        <title>Rhizophora mucronata_Transcriptome.</title>
        <authorList>
            <person name="Meera S.P."/>
            <person name="Sreeshan A."/>
            <person name="Augustine A."/>
        </authorList>
    </citation>
    <scope>NUCLEOTIDE SEQUENCE</scope>
    <source>
        <tissue evidence="1">Leaf</tissue>
    </source>
</reference>
<accession>A0A2P2LEI1</accession>
<name>A0A2P2LEI1_RHIMU</name>
<dbReference type="EMBL" id="GGEC01035904">
    <property type="protein sequence ID" value="MBX16388.1"/>
    <property type="molecule type" value="Transcribed_RNA"/>
</dbReference>